<feature type="transmembrane region" description="Helical" evidence="10">
    <location>
        <begin position="220"/>
        <end position="241"/>
    </location>
</feature>
<sequence>MSGVVLPPPHVRAWYWYAFAAEVFAACAIAIFLPITLEQMAREVGFEAPDYTKPCSREPPLPGEKAAVCKAKILGSMYVKSAAVLLQALGIISIGKLADSTYWRKRLLLLFAAVGSITASVFLVLPAKAAWLPLIAAFLTLIGNMTYAASIVCANAFLPGLAREDTAVVAARRTLRASVPDLEDETPRSSVDEVRQLLPDAELEAKAKYDKLLSLTTSRLSSTGVAIGFFSGVSMLALLIVPVSLGKGSTSALELAIGLSGVWWAVFTIPAGWGLPGGHREPAPEHWLKRGWAQVASMVQPSHMKELPNLFKYLLAWVFLSDGFHTTTYTAILYASSTLHMSASKVIVIGLLVQLAAVGSSIMAPRFQRWLGVTNLGLLIRIVLAAQVLPIYACLGLILPFGGLRTEAEMYVAAVWFGFLYGPFNSYARAVYAELVPPGHESSFFSLFSLTDKSASFIGPMVVGLISDKTGNIRLGFLFLTAMLALPLPVMMRVRMRTGAAQAQAWSQARMTRAQAIDEADELAAAAEDIERLEG</sequence>
<dbReference type="GO" id="GO:0006914">
    <property type="term" value="P:autophagy"/>
    <property type="evidence" value="ECO:0007669"/>
    <property type="project" value="UniProtKB-KW"/>
</dbReference>
<feature type="transmembrane region" description="Helical" evidence="10">
    <location>
        <begin position="107"/>
        <end position="125"/>
    </location>
</feature>
<dbReference type="PANTHER" id="PTHR23519:SF1">
    <property type="entry name" value="AUTOPHAGY-RELATED PROTEIN 22"/>
    <property type="match status" value="1"/>
</dbReference>
<keyword evidence="7 10" id="KW-1133">Transmembrane helix</keyword>
<dbReference type="GO" id="GO:0032974">
    <property type="term" value="P:amino acid transmembrane export from vacuole"/>
    <property type="evidence" value="ECO:0007669"/>
    <property type="project" value="InterPro"/>
</dbReference>
<evidence type="ECO:0000256" key="6">
    <source>
        <dbReference type="ARBA" id="ARBA00022970"/>
    </source>
</evidence>
<dbReference type="InterPro" id="IPR050495">
    <property type="entry name" value="ATG22/LtaA_families"/>
</dbReference>
<evidence type="ECO:0000256" key="9">
    <source>
        <dbReference type="ARBA" id="ARBA00023136"/>
    </source>
</evidence>
<dbReference type="EMBL" id="ALBS01000124">
    <property type="protein sequence ID" value="EJT50223.1"/>
    <property type="molecule type" value="Genomic_DNA"/>
</dbReference>
<proteinExistence type="inferred from homology"/>
<dbReference type="Proteomes" id="UP000002748">
    <property type="component" value="Unassembled WGS sequence"/>
</dbReference>
<feature type="transmembrane region" description="Helical" evidence="10">
    <location>
        <begin position="132"/>
        <end position="158"/>
    </location>
</feature>
<dbReference type="KEGG" id="tasa:A1Q1_00524"/>
<evidence type="ECO:0000256" key="4">
    <source>
        <dbReference type="ARBA" id="ARBA00022554"/>
    </source>
</evidence>
<reference evidence="11 12" key="1">
    <citation type="journal article" date="2012" name="Eukaryot. Cell">
        <title>Draft genome sequence of CBS 2479, the standard type strain of Trichosporon asahii.</title>
        <authorList>
            <person name="Yang R.Y."/>
            <person name="Li H.T."/>
            <person name="Zhu H."/>
            <person name="Zhou G.P."/>
            <person name="Wang M."/>
            <person name="Wang L."/>
        </authorList>
    </citation>
    <scope>NUCLEOTIDE SEQUENCE [LARGE SCALE GENOMIC DNA]</scope>
    <source>
        <strain evidence="12">ATCC 90039 / CBS 2479 / JCM 2466 / KCTC 7840 / NCYC 2677 / UAMH 7654</strain>
    </source>
</reference>
<keyword evidence="8 10" id="KW-0072">Autophagy</keyword>
<feature type="transmembrane region" description="Helical" evidence="10">
    <location>
        <begin position="253"/>
        <end position="273"/>
    </location>
</feature>
<feature type="transmembrane region" description="Helical" evidence="10">
    <location>
        <begin position="314"/>
        <end position="334"/>
    </location>
</feature>
<dbReference type="InterPro" id="IPR044738">
    <property type="entry name" value="Atg22"/>
</dbReference>
<evidence type="ECO:0000256" key="3">
    <source>
        <dbReference type="ARBA" id="ARBA00022448"/>
    </source>
</evidence>
<dbReference type="GO" id="GO:0005774">
    <property type="term" value="C:vacuolar membrane"/>
    <property type="evidence" value="ECO:0007669"/>
    <property type="project" value="UniProtKB-SubCell"/>
</dbReference>
<dbReference type="HOGENOM" id="CLU_017518_1_0_1"/>
<comment type="similarity">
    <text evidence="2 10">Belongs to the ATG22 family.</text>
</comment>
<dbReference type="VEuPathDB" id="FungiDB:A1Q1_00524"/>
<keyword evidence="3 10" id="KW-0813">Transport</keyword>
<dbReference type="AlphaFoldDB" id="J5R1H5"/>
<protein>
    <recommendedName>
        <fullName evidence="10">Autophagy-related protein</fullName>
    </recommendedName>
</protein>
<feature type="transmembrane region" description="Helical" evidence="10">
    <location>
        <begin position="346"/>
        <end position="364"/>
    </location>
</feature>
<gene>
    <name evidence="11" type="ORF">A1Q1_00524</name>
</gene>
<evidence type="ECO:0000313" key="11">
    <source>
        <dbReference type="EMBL" id="EJT50223.1"/>
    </source>
</evidence>
<dbReference type="Pfam" id="PF11700">
    <property type="entry name" value="ATG22"/>
    <property type="match status" value="1"/>
</dbReference>
<accession>J5R1H5</accession>
<feature type="transmembrane region" description="Helical" evidence="10">
    <location>
        <begin position="14"/>
        <end position="33"/>
    </location>
</feature>
<dbReference type="GeneID" id="25984038"/>
<feature type="transmembrane region" description="Helical" evidence="10">
    <location>
        <begin position="411"/>
        <end position="428"/>
    </location>
</feature>
<evidence type="ECO:0000256" key="10">
    <source>
        <dbReference type="RuleBase" id="RU363073"/>
    </source>
</evidence>
<evidence type="ECO:0000256" key="1">
    <source>
        <dbReference type="ARBA" id="ARBA00004128"/>
    </source>
</evidence>
<keyword evidence="4 10" id="KW-0926">Vacuole</keyword>
<evidence type="ECO:0000256" key="5">
    <source>
        <dbReference type="ARBA" id="ARBA00022692"/>
    </source>
</evidence>
<dbReference type="InterPro" id="IPR024671">
    <property type="entry name" value="Atg22-like"/>
</dbReference>
<organism evidence="11 12">
    <name type="scientific">Trichosporon asahii var. asahii (strain ATCC 90039 / CBS 2479 / JCM 2466 / KCTC 7840 / NBRC 103889/ NCYC 2677 / UAMH 7654)</name>
    <name type="common">Yeast</name>
    <dbReference type="NCBI Taxonomy" id="1186058"/>
    <lineage>
        <taxon>Eukaryota</taxon>
        <taxon>Fungi</taxon>
        <taxon>Dikarya</taxon>
        <taxon>Basidiomycota</taxon>
        <taxon>Agaricomycotina</taxon>
        <taxon>Tremellomycetes</taxon>
        <taxon>Trichosporonales</taxon>
        <taxon>Trichosporonaceae</taxon>
        <taxon>Trichosporon</taxon>
    </lineage>
</organism>
<evidence type="ECO:0000256" key="7">
    <source>
        <dbReference type="ARBA" id="ARBA00022989"/>
    </source>
</evidence>
<dbReference type="RefSeq" id="XP_014181314.1">
    <property type="nucleotide sequence ID" value="XM_014325839.1"/>
</dbReference>
<comment type="subcellular location">
    <subcellularLocation>
        <location evidence="1 10">Vacuole membrane</location>
        <topology evidence="1 10">Multi-pass membrane protein</topology>
    </subcellularLocation>
</comment>
<feature type="transmembrane region" description="Helical" evidence="10">
    <location>
        <begin position="376"/>
        <end position="399"/>
    </location>
</feature>
<feature type="transmembrane region" description="Helical" evidence="10">
    <location>
        <begin position="473"/>
        <end position="492"/>
    </location>
</feature>
<dbReference type="CDD" id="cd17483">
    <property type="entry name" value="MFS_Atg22_like"/>
    <property type="match status" value="1"/>
</dbReference>
<name>J5R1H5_TRIAS</name>
<comment type="caution">
    <text evidence="11">The sequence shown here is derived from an EMBL/GenBank/DDBJ whole genome shotgun (WGS) entry which is preliminary data.</text>
</comment>
<comment type="function">
    <text evidence="10">Vacuolar effluxer which mediate the efflux of amino acids resulting from autophagic degradation. The release of autophagic amino acids allows the maintenance of protein synthesis and viability during nitrogen starvation.</text>
</comment>
<evidence type="ECO:0000313" key="12">
    <source>
        <dbReference type="Proteomes" id="UP000002748"/>
    </source>
</evidence>
<keyword evidence="5 10" id="KW-0812">Transmembrane</keyword>
<evidence type="ECO:0000256" key="2">
    <source>
        <dbReference type="ARBA" id="ARBA00006978"/>
    </source>
</evidence>
<evidence type="ECO:0000256" key="8">
    <source>
        <dbReference type="ARBA" id="ARBA00023006"/>
    </source>
</evidence>
<dbReference type="PANTHER" id="PTHR23519">
    <property type="entry name" value="AUTOPHAGY-RELATED PROTEIN 22"/>
    <property type="match status" value="1"/>
</dbReference>
<dbReference type="Gene3D" id="1.20.1250.20">
    <property type="entry name" value="MFS general substrate transporter like domains"/>
    <property type="match status" value="1"/>
</dbReference>
<feature type="transmembrane region" description="Helical" evidence="10">
    <location>
        <begin position="77"/>
        <end position="95"/>
    </location>
</feature>
<keyword evidence="9 10" id="KW-0472">Membrane</keyword>
<dbReference type="OrthoDB" id="192733at2759"/>
<dbReference type="SUPFAM" id="SSF103473">
    <property type="entry name" value="MFS general substrate transporter"/>
    <property type="match status" value="1"/>
</dbReference>
<dbReference type="InterPro" id="IPR036259">
    <property type="entry name" value="MFS_trans_sf"/>
</dbReference>
<keyword evidence="6 10" id="KW-0029">Amino-acid transport</keyword>